<organism evidence="2 3">
    <name type="scientific">Alloyangia pacifica</name>
    <dbReference type="NCBI Taxonomy" id="311180"/>
    <lineage>
        <taxon>Bacteria</taxon>
        <taxon>Pseudomonadati</taxon>
        <taxon>Pseudomonadota</taxon>
        <taxon>Alphaproteobacteria</taxon>
        <taxon>Rhodobacterales</taxon>
        <taxon>Roseobacteraceae</taxon>
        <taxon>Alloyangia</taxon>
    </lineage>
</organism>
<dbReference type="AlphaFoldDB" id="A0A1I6VJX2"/>
<reference evidence="3" key="1">
    <citation type="submission" date="2016-10" db="EMBL/GenBank/DDBJ databases">
        <authorList>
            <person name="Varghese N."/>
            <person name="Submissions S."/>
        </authorList>
    </citation>
    <scope>NUCLEOTIDE SEQUENCE [LARGE SCALE GENOMIC DNA]</scope>
    <source>
        <strain evidence="3">DSM 26894</strain>
    </source>
</reference>
<sequence length="397" mass="43209">MQVTRFPSRAEGLADRMTGFVAHLRMNGLPLGPQETADALAVLAEVDATDADQARRALKVLLVPDAEGWLTFDALFDAYWFNAGRTRQRTASLTASPHVRSQSARSTLWQAHLEADGGTDTDGSESTPGHGAGDAEGIEGRLIATRTDNLRKRDLRELMDEESLRAAERAARDLAQAIRDRRSRRRQQARRGAELDLRRVLRASLARGGEPLDLYRKTRPDRPMRIVALCDVSGSMTVYARVFLAFIKGLVAADTSADAYLFHTRLMRITPALRDSDTLRAAARLSLMAEGFGGGTDIGGSLAAFAEGPGARALTRRTVVIVLSDGYCTGKPERLADALTRIRRRAGRIVWLNPLLGWQGYAPVAAAMAAALPHLDAHLPANTIEALAALEPQFARL</sequence>
<evidence type="ECO:0000256" key="1">
    <source>
        <dbReference type="SAM" id="MobiDB-lite"/>
    </source>
</evidence>
<dbReference type="Pfam" id="PF05762">
    <property type="entry name" value="VWA_CoxE"/>
    <property type="match status" value="1"/>
</dbReference>
<dbReference type="STRING" id="311180.SAMN04488050_111183"/>
<keyword evidence="3" id="KW-1185">Reference proteome</keyword>
<dbReference type="InterPro" id="IPR036465">
    <property type="entry name" value="vWFA_dom_sf"/>
</dbReference>
<dbReference type="InterPro" id="IPR011195">
    <property type="entry name" value="UCP010256"/>
</dbReference>
<feature type="region of interest" description="Disordered" evidence="1">
    <location>
        <begin position="115"/>
        <end position="140"/>
    </location>
</feature>
<dbReference type="PANTHER" id="PTHR39338:SF6">
    <property type="entry name" value="BLL5662 PROTEIN"/>
    <property type="match status" value="1"/>
</dbReference>
<name>A0A1I6VJX2_9RHOB</name>
<accession>A0A1I6VJX2</accession>
<dbReference type="EMBL" id="FOZW01000011">
    <property type="protein sequence ID" value="SFT13959.1"/>
    <property type="molecule type" value="Genomic_DNA"/>
</dbReference>
<dbReference type="SUPFAM" id="SSF53300">
    <property type="entry name" value="vWA-like"/>
    <property type="match status" value="1"/>
</dbReference>
<dbReference type="PIRSF" id="PIRSF010256">
    <property type="entry name" value="CoxE_vWa"/>
    <property type="match status" value="1"/>
</dbReference>
<dbReference type="Proteomes" id="UP000199392">
    <property type="component" value="Unassembled WGS sequence"/>
</dbReference>
<dbReference type="Gene3D" id="3.40.50.410">
    <property type="entry name" value="von Willebrand factor, type A domain"/>
    <property type="match status" value="1"/>
</dbReference>
<dbReference type="PANTHER" id="PTHR39338">
    <property type="entry name" value="BLL5662 PROTEIN-RELATED"/>
    <property type="match status" value="1"/>
</dbReference>
<gene>
    <name evidence="2" type="ORF">SAMN04488050_111183</name>
</gene>
<proteinExistence type="predicted"/>
<dbReference type="InterPro" id="IPR008912">
    <property type="entry name" value="Uncharacterised_CoxE"/>
</dbReference>
<evidence type="ECO:0000313" key="3">
    <source>
        <dbReference type="Proteomes" id="UP000199392"/>
    </source>
</evidence>
<evidence type="ECO:0000313" key="2">
    <source>
        <dbReference type="EMBL" id="SFT13959.1"/>
    </source>
</evidence>
<protein>
    <submittedName>
        <fullName evidence="2">Uncharacterized conserved protein, contains von Willebrand factor type A (VWA) domain</fullName>
    </submittedName>
</protein>